<dbReference type="Proteomes" id="UP000669179">
    <property type="component" value="Unassembled WGS sequence"/>
</dbReference>
<name>A0A939PKF2_9ACTN</name>
<evidence type="ECO:0000256" key="1">
    <source>
        <dbReference type="SAM" id="MobiDB-lite"/>
    </source>
</evidence>
<feature type="region of interest" description="Disordered" evidence="1">
    <location>
        <begin position="62"/>
        <end position="129"/>
    </location>
</feature>
<reference evidence="2" key="1">
    <citation type="submission" date="2021-03" db="EMBL/GenBank/DDBJ databases">
        <authorList>
            <person name="Kanchanasin P."/>
            <person name="Saeng-In P."/>
            <person name="Phongsopitanun W."/>
            <person name="Yuki M."/>
            <person name="Kudo T."/>
            <person name="Ohkuma M."/>
            <person name="Tanasupawat S."/>
        </authorList>
    </citation>
    <scope>NUCLEOTIDE SEQUENCE</scope>
    <source>
        <strain evidence="2">GKU 128</strain>
    </source>
</reference>
<accession>A0A939PKF2</accession>
<sequence length="129" mass="13697">MTTIAWRIGHIGLTFIGFGDRLFADGKVTLDDVDFVPSAEAAVAFLNDTYRTYWRDRIDGLDEAVDGGARSGPRSARTPTTRPPTSPSTCSTNWSTTARRSGSSATSTCGATCSAPPARSGRRPVGPGW</sequence>
<comment type="caution">
    <text evidence="2">The sequence shown here is derived from an EMBL/GenBank/DDBJ whole genome shotgun (WGS) entry which is preliminary data.</text>
</comment>
<evidence type="ECO:0000313" key="3">
    <source>
        <dbReference type="Proteomes" id="UP000669179"/>
    </source>
</evidence>
<keyword evidence="3" id="KW-1185">Reference proteome</keyword>
<feature type="compositionally biased region" description="Low complexity" evidence="1">
    <location>
        <begin position="87"/>
        <end position="115"/>
    </location>
</feature>
<gene>
    <name evidence="2" type="ORF">J4573_46240</name>
</gene>
<feature type="compositionally biased region" description="Low complexity" evidence="1">
    <location>
        <begin position="71"/>
        <end position="80"/>
    </location>
</feature>
<organism evidence="2 3">
    <name type="scientific">Actinomadura barringtoniae</name>
    <dbReference type="NCBI Taxonomy" id="1427535"/>
    <lineage>
        <taxon>Bacteria</taxon>
        <taxon>Bacillati</taxon>
        <taxon>Actinomycetota</taxon>
        <taxon>Actinomycetes</taxon>
        <taxon>Streptosporangiales</taxon>
        <taxon>Thermomonosporaceae</taxon>
        <taxon>Actinomadura</taxon>
    </lineage>
</organism>
<evidence type="ECO:0000313" key="2">
    <source>
        <dbReference type="EMBL" id="MBO2454557.1"/>
    </source>
</evidence>
<protein>
    <submittedName>
        <fullName evidence="2">DinB family protein</fullName>
    </submittedName>
</protein>
<dbReference type="EMBL" id="JAGEOJ010000027">
    <property type="protein sequence ID" value="MBO2454557.1"/>
    <property type="molecule type" value="Genomic_DNA"/>
</dbReference>
<proteinExistence type="predicted"/>
<dbReference type="AlphaFoldDB" id="A0A939PKF2"/>
<dbReference type="RefSeq" id="WP_208262765.1">
    <property type="nucleotide sequence ID" value="NZ_JAGEOJ010000027.1"/>
</dbReference>